<proteinExistence type="predicted"/>
<dbReference type="Proteomes" id="UP000494165">
    <property type="component" value="Unassembled WGS sequence"/>
</dbReference>
<feature type="compositionally biased region" description="Polar residues" evidence="1">
    <location>
        <begin position="156"/>
        <end position="172"/>
    </location>
</feature>
<sequence length="1021" mass="115859">MSQWLSSLKLVGAARGAGGRKKSKKLEELQACSLGWRWREKKETIEPETTAKSEKFANNSTSHSSDYSFSDAWNKYVYSKNTRGCWAGRKEIEKLKDSLSTLNTYITSRRVMDSDASHNITNYSVPDEAGERDERGESINGSVPSDVEENNDTDSAETATDALTSSGSTAEQNEQPINCIDLVERNDCPKLFKLFVENANDDAALRISASNYAGSLTFEQYMKEVTISVFFAMGFTKISSIRFASLDTAVNMVSNQLEDMRLEKMPYQLSIENGSTDASSTNETYEQPFLNFISSCFPDDANSKEHAKFFLKFCKGLCNCFAAQARYTGNLIARAIVREILNTLEERKNSLRLSGGGEIDAETRREELRLLYDQVPPFIKHLGLGSRQVIPEKQTAEFHDLFFSDYCEVPIRKASCEELCSLMVKHPSAVAKREAMDYVALGLTSLTREEQAHAIECFSVVVKELDDAHSNHVKRFVKENGDIFNLNLAKPCRAFGPSYEILETSRRRGWLSKKANELFELVMTGHLFSRFPELRKYAADFLVKKCAGQNLLLSLSRLLCQNNENLEDMWMPIKALIDKFNPEDLDEAFHTLEHEKDLFNKHCLYLTEVLKHFGKIVQKEEHGELKKKFKVLLVNNIGRLTCLFEKNLEVLESLKNLFQFLPSQKLAEEKANLEKRINILTRQQSSDLNRSPKKKLKRVDLPEVEKNIMQWKEDLPSIISGTVTDKKALEALEQAKFCLQNIEDCTKKLALSCNGIVETLARYVSSENADEFEQALQFLFEILLRSPKVVEVDEDLLLTKLRELILRPTGKAKIAVEIRANALKVMCHVRCINVLKKVSAELFLAVGDDSCRSIQKVVSKLFLQLFTEATKSIAKATKAEDKIRYSKMPWYVMMGYSREAIERADESALDALILRIQRSVAHIVKELDKKSTVKFRKATLTMLESLWLKANYGQKNEEILLAAFGAPLLGALTPKDRKQMLTEFPISRGEKIGNKYFEIYHTAQSADAPMEDSEDGDSEMH</sequence>
<accession>A0A8S1BY22</accession>
<feature type="region of interest" description="Disordered" evidence="1">
    <location>
        <begin position="43"/>
        <end position="67"/>
    </location>
</feature>
<dbReference type="InterPro" id="IPR016024">
    <property type="entry name" value="ARM-type_fold"/>
</dbReference>
<organism evidence="2 3">
    <name type="scientific">Cloeon dipterum</name>
    <dbReference type="NCBI Taxonomy" id="197152"/>
    <lineage>
        <taxon>Eukaryota</taxon>
        <taxon>Metazoa</taxon>
        <taxon>Ecdysozoa</taxon>
        <taxon>Arthropoda</taxon>
        <taxon>Hexapoda</taxon>
        <taxon>Insecta</taxon>
        <taxon>Pterygota</taxon>
        <taxon>Palaeoptera</taxon>
        <taxon>Ephemeroptera</taxon>
        <taxon>Pisciforma</taxon>
        <taxon>Baetidae</taxon>
        <taxon>Cloeon</taxon>
    </lineage>
</organism>
<reference evidence="2 3" key="1">
    <citation type="submission" date="2020-04" db="EMBL/GenBank/DDBJ databases">
        <authorList>
            <person name="Alioto T."/>
            <person name="Alioto T."/>
            <person name="Gomez Garrido J."/>
        </authorList>
    </citation>
    <scope>NUCLEOTIDE SEQUENCE [LARGE SCALE GENOMIC DNA]</scope>
</reference>
<dbReference type="SUPFAM" id="SSF48371">
    <property type="entry name" value="ARM repeat"/>
    <property type="match status" value="1"/>
</dbReference>
<name>A0A8S1BY22_9INSE</name>
<gene>
    <name evidence="2" type="ORF">CLODIP_2_CD03345</name>
</gene>
<feature type="compositionally biased region" description="Basic and acidic residues" evidence="1">
    <location>
        <begin position="43"/>
        <end position="55"/>
    </location>
</feature>
<feature type="region of interest" description="Disordered" evidence="1">
    <location>
        <begin position="117"/>
        <end position="172"/>
    </location>
</feature>
<evidence type="ECO:0000313" key="2">
    <source>
        <dbReference type="EMBL" id="CAB3360687.1"/>
    </source>
</evidence>
<dbReference type="AlphaFoldDB" id="A0A8S1BY22"/>
<evidence type="ECO:0000313" key="3">
    <source>
        <dbReference type="Proteomes" id="UP000494165"/>
    </source>
</evidence>
<keyword evidence="3" id="KW-1185">Reference proteome</keyword>
<comment type="caution">
    <text evidence="2">The sequence shown here is derived from an EMBL/GenBank/DDBJ whole genome shotgun (WGS) entry which is preliminary data.</text>
</comment>
<protein>
    <submittedName>
        <fullName evidence="2">Uncharacterized protein</fullName>
    </submittedName>
</protein>
<dbReference type="EMBL" id="CADEPI010000004">
    <property type="protein sequence ID" value="CAB3360687.1"/>
    <property type="molecule type" value="Genomic_DNA"/>
</dbReference>
<feature type="compositionally biased region" description="Acidic residues" evidence="1">
    <location>
        <begin position="146"/>
        <end position="155"/>
    </location>
</feature>
<evidence type="ECO:0000256" key="1">
    <source>
        <dbReference type="SAM" id="MobiDB-lite"/>
    </source>
</evidence>